<proteinExistence type="predicted"/>
<dbReference type="Proteomes" id="UP001162891">
    <property type="component" value="Chromosome"/>
</dbReference>
<dbReference type="InterPro" id="IPR033248">
    <property type="entry name" value="Transketolase_C"/>
</dbReference>
<keyword evidence="5" id="KW-0670">Pyruvate</keyword>
<keyword evidence="2" id="KW-0560">Oxidoreductase</keyword>
<keyword evidence="6" id="KW-1185">Reference proteome</keyword>
<feature type="domain" description="Transketolase-like pyrimidine-binding" evidence="4">
    <location>
        <begin position="3"/>
        <end position="178"/>
    </location>
</feature>
<evidence type="ECO:0000259" key="4">
    <source>
        <dbReference type="SMART" id="SM00861"/>
    </source>
</evidence>
<dbReference type="InterPro" id="IPR005475">
    <property type="entry name" value="Transketolase-like_Pyr-bd"/>
</dbReference>
<dbReference type="SUPFAM" id="SSF52922">
    <property type="entry name" value="TK C-terminal domain-like"/>
    <property type="match status" value="1"/>
</dbReference>
<dbReference type="InterPro" id="IPR029061">
    <property type="entry name" value="THDP-binding"/>
</dbReference>
<dbReference type="EMBL" id="AP025591">
    <property type="protein sequence ID" value="BDG02259.1"/>
    <property type="molecule type" value="Genomic_DNA"/>
</dbReference>
<keyword evidence="3" id="KW-0786">Thiamine pyrophosphate</keyword>
<dbReference type="InterPro" id="IPR009014">
    <property type="entry name" value="Transketo_C/PFOR_II"/>
</dbReference>
<evidence type="ECO:0000313" key="6">
    <source>
        <dbReference type="Proteomes" id="UP001162891"/>
    </source>
</evidence>
<sequence>MKTTYREALRAALREALRKDPRVFLMGEDVGRYGGTYAVSKGLLEEFGPERIRDTPLSESTFVGAGIGAAMAGMRPIVEVMTVNFSMLCLDQIVNNAATLRHMSGGQVSVPLVIRMATGAGRQVAAQHSHSLEGWYAHVPGLKVVAPATLEDARGMLWTALEDPDPVVIFEHAMLYGLEGDLADDAGPVDLARAAIRRRGRDVSLLAYGGTLAKALAAADALERVGILAEVVDLRVLRPLDEETILESVRRTRRAVIADEGWRTGSLAAEVSARIMEGAFYDLDAPVARVCTAEVPIPYPRHLEEAALPQPAAIAEAARKLVTSHG</sequence>
<name>A0ABM7WS01_9BACT</name>
<gene>
    <name evidence="5" type="ORF">AMOR_12550</name>
</gene>
<dbReference type="PANTHER" id="PTHR43257">
    <property type="entry name" value="PYRUVATE DEHYDROGENASE E1 COMPONENT BETA SUBUNIT"/>
    <property type="match status" value="1"/>
</dbReference>
<reference evidence="6" key="1">
    <citation type="journal article" date="2022" name="Int. J. Syst. Evol. Microbiol.">
        <title>Anaeromyxobacter oryzae sp. nov., Anaeromyxobacter diazotrophicus sp. nov. and Anaeromyxobacter paludicola sp. nov., isolated from paddy soils.</title>
        <authorList>
            <person name="Itoh H."/>
            <person name="Xu Z."/>
            <person name="Mise K."/>
            <person name="Masuda Y."/>
            <person name="Ushijima N."/>
            <person name="Hayakawa C."/>
            <person name="Shiratori Y."/>
            <person name="Senoo K."/>
        </authorList>
    </citation>
    <scope>NUCLEOTIDE SEQUENCE [LARGE SCALE GENOMIC DNA]</scope>
    <source>
        <strain evidence="6">Red232</strain>
    </source>
</reference>
<comment type="cofactor">
    <cofactor evidence="1">
        <name>thiamine diphosphate</name>
        <dbReference type="ChEBI" id="CHEBI:58937"/>
    </cofactor>
</comment>
<evidence type="ECO:0000313" key="5">
    <source>
        <dbReference type="EMBL" id="BDG02259.1"/>
    </source>
</evidence>
<dbReference type="SMART" id="SM00861">
    <property type="entry name" value="Transket_pyr"/>
    <property type="match status" value="1"/>
</dbReference>
<dbReference type="Gene3D" id="3.40.50.920">
    <property type="match status" value="1"/>
</dbReference>
<evidence type="ECO:0000256" key="3">
    <source>
        <dbReference type="ARBA" id="ARBA00023052"/>
    </source>
</evidence>
<dbReference type="CDD" id="cd07036">
    <property type="entry name" value="TPP_PYR_E1-PDHc-beta_like"/>
    <property type="match status" value="1"/>
</dbReference>
<dbReference type="PANTHER" id="PTHR43257:SF2">
    <property type="entry name" value="PYRUVATE DEHYDROGENASE E1 COMPONENT SUBUNIT BETA"/>
    <property type="match status" value="1"/>
</dbReference>
<dbReference type="Pfam" id="PF02779">
    <property type="entry name" value="Transket_pyr"/>
    <property type="match status" value="1"/>
</dbReference>
<dbReference type="NCBIfam" id="NF006667">
    <property type="entry name" value="PRK09212.1"/>
    <property type="match status" value="1"/>
</dbReference>
<dbReference type="Gene3D" id="3.40.50.970">
    <property type="match status" value="1"/>
</dbReference>
<accession>A0ABM7WS01</accession>
<dbReference type="Pfam" id="PF02780">
    <property type="entry name" value="Transketolase_C"/>
    <property type="match status" value="1"/>
</dbReference>
<evidence type="ECO:0000256" key="2">
    <source>
        <dbReference type="ARBA" id="ARBA00023002"/>
    </source>
</evidence>
<organism evidence="5 6">
    <name type="scientific">Anaeromyxobacter oryzae</name>
    <dbReference type="NCBI Taxonomy" id="2918170"/>
    <lineage>
        <taxon>Bacteria</taxon>
        <taxon>Pseudomonadati</taxon>
        <taxon>Myxococcota</taxon>
        <taxon>Myxococcia</taxon>
        <taxon>Myxococcales</taxon>
        <taxon>Cystobacterineae</taxon>
        <taxon>Anaeromyxobacteraceae</taxon>
        <taxon>Anaeromyxobacter</taxon>
    </lineage>
</organism>
<evidence type="ECO:0000256" key="1">
    <source>
        <dbReference type="ARBA" id="ARBA00001964"/>
    </source>
</evidence>
<dbReference type="RefSeq" id="WP_248359739.1">
    <property type="nucleotide sequence ID" value="NZ_AP025591.1"/>
</dbReference>
<dbReference type="SUPFAM" id="SSF52518">
    <property type="entry name" value="Thiamin diphosphate-binding fold (THDP-binding)"/>
    <property type="match status" value="1"/>
</dbReference>
<protein>
    <submittedName>
        <fullName evidence="5">Pyruvate dehydrogenase subunit beta</fullName>
    </submittedName>
</protein>